<dbReference type="PANTHER" id="PTHR21681">
    <property type="entry name" value="EUKARYOTIC TRANSLATION INITIATION FACTOR 3 SUBUNIT J"/>
    <property type="match status" value="1"/>
</dbReference>
<dbReference type="HAMAP" id="MF_03009">
    <property type="entry name" value="eIF3j"/>
    <property type="match status" value="1"/>
</dbReference>
<sequence length="260" mass="29097">MADNWDDEDSDVVQPTVATIAVTSKWDGEDAEDDIKDSWDASDDDEKPPAKSVTVTPSAAAPTTTTTKPSKKKALSQKIAERQEEEERKKRELAKKLEAEVSQDGGSNETLDQRKERLARSVRESDLENARALLGDLEISGGIPSLEGSIESLDPTSRGEFDDFVKVVMKKFSTFEKRAQYIYFVESLLRELVIPTSVDDTRHISSSLTAMINEKQRMLKESQNKGKKKAPKNMLKGGSTNSRDTTNYEAEVYDDFDDFM</sequence>
<comment type="similarity">
    <text evidence="4">Belongs to the eIF-3 subunit J family.</text>
</comment>
<feature type="region of interest" description="Disordered" evidence="5">
    <location>
        <begin position="21"/>
        <end position="116"/>
    </location>
</feature>
<evidence type="ECO:0000256" key="1">
    <source>
        <dbReference type="ARBA" id="ARBA00022490"/>
    </source>
</evidence>
<gene>
    <name evidence="4" type="primary">HCR1</name>
    <name evidence="6" type="ORF">BASA50_006371</name>
</gene>
<evidence type="ECO:0000256" key="3">
    <source>
        <dbReference type="ARBA" id="ARBA00022917"/>
    </source>
</evidence>
<keyword evidence="7" id="KW-1185">Reference proteome</keyword>
<evidence type="ECO:0000256" key="5">
    <source>
        <dbReference type="SAM" id="MobiDB-lite"/>
    </source>
</evidence>
<accession>A0ABQ8F9Y8</accession>
<feature type="compositionally biased region" description="Polar residues" evidence="5">
    <location>
        <begin position="238"/>
        <end position="247"/>
    </location>
</feature>
<comment type="subcellular location">
    <subcellularLocation>
        <location evidence="4">Cytoplasm</location>
    </subcellularLocation>
</comment>
<dbReference type="EMBL" id="JAFCIX010000330">
    <property type="protein sequence ID" value="KAH6594694.1"/>
    <property type="molecule type" value="Genomic_DNA"/>
</dbReference>
<evidence type="ECO:0000313" key="7">
    <source>
        <dbReference type="Proteomes" id="UP001648503"/>
    </source>
</evidence>
<reference evidence="6 7" key="1">
    <citation type="submission" date="2021-02" db="EMBL/GenBank/DDBJ databases">
        <title>Variation within the Batrachochytrium salamandrivorans European outbreak.</title>
        <authorList>
            <person name="Kelly M."/>
            <person name="Pasmans F."/>
            <person name="Shea T.P."/>
            <person name="Munoz J.F."/>
            <person name="Carranza S."/>
            <person name="Cuomo C.A."/>
            <person name="Martel A."/>
        </authorList>
    </citation>
    <scope>NUCLEOTIDE SEQUENCE [LARGE SCALE GENOMIC DNA]</scope>
    <source>
        <strain evidence="6 7">AMFP18/2</strain>
    </source>
</reference>
<dbReference type="PANTHER" id="PTHR21681:SF0">
    <property type="entry name" value="EUKARYOTIC TRANSLATION INITIATION FACTOR 3 SUBUNIT J"/>
    <property type="match status" value="1"/>
</dbReference>
<evidence type="ECO:0000256" key="4">
    <source>
        <dbReference type="HAMAP-Rule" id="MF_03009"/>
    </source>
</evidence>
<organism evidence="6 7">
    <name type="scientific">Batrachochytrium salamandrivorans</name>
    <dbReference type="NCBI Taxonomy" id="1357716"/>
    <lineage>
        <taxon>Eukaryota</taxon>
        <taxon>Fungi</taxon>
        <taxon>Fungi incertae sedis</taxon>
        <taxon>Chytridiomycota</taxon>
        <taxon>Chytridiomycota incertae sedis</taxon>
        <taxon>Chytridiomycetes</taxon>
        <taxon>Rhizophydiales</taxon>
        <taxon>Rhizophydiales incertae sedis</taxon>
        <taxon>Batrachochytrium</taxon>
    </lineage>
</organism>
<evidence type="ECO:0000313" key="6">
    <source>
        <dbReference type="EMBL" id="KAH6594694.1"/>
    </source>
</evidence>
<proteinExistence type="inferred from homology"/>
<comment type="caution">
    <text evidence="6">The sequence shown here is derived from an EMBL/GenBank/DDBJ whole genome shotgun (WGS) entry which is preliminary data.</text>
</comment>
<dbReference type="InterPro" id="IPR023194">
    <property type="entry name" value="eIF3-like_dom_sf"/>
</dbReference>
<keyword evidence="1 4" id="KW-0963">Cytoplasm</keyword>
<feature type="compositionally biased region" description="Low complexity" evidence="5">
    <location>
        <begin position="52"/>
        <end position="68"/>
    </location>
</feature>
<protein>
    <recommendedName>
        <fullName evidence="4">Eukaryotic translation initiation factor 3 subunit J</fullName>
        <shortName evidence="4">eIF3j</shortName>
    </recommendedName>
    <alternativeName>
        <fullName evidence="4">Eukaryotic translation initiation factor 3 30 kDa subunit homolog</fullName>
        <shortName evidence="4">eIF-3 30 kDa subunit homolog</shortName>
    </alternativeName>
</protein>
<dbReference type="Proteomes" id="UP001648503">
    <property type="component" value="Unassembled WGS sequence"/>
</dbReference>
<feature type="compositionally biased region" description="Basic and acidic residues" evidence="5">
    <location>
        <begin position="79"/>
        <end position="99"/>
    </location>
</feature>
<dbReference type="Gene3D" id="1.10.246.60">
    <property type="entry name" value="Eukaryotic translation initiation factor 3 like domains"/>
    <property type="match status" value="1"/>
</dbReference>
<keyword evidence="2 4" id="KW-0396">Initiation factor</keyword>
<name>A0ABQ8F9Y8_9FUNG</name>
<keyword evidence="3 4" id="KW-0648">Protein biosynthesis</keyword>
<dbReference type="InterPro" id="IPR013906">
    <property type="entry name" value="eIF3j"/>
</dbReference>
<dbReference type="Pfam" id="PF08597">
    <property type="entry name" value="eIF3_subunit"/>
    <property type="match status" value="1"/>
</dbReference>
<comment type="function">
    <text evidence="4">Component of the eukaryotic translation initiation factor 3 (eIF-3) complex, which is involved in protein synthesis of a specialized repertoire of mRNAs and, together with other initiation factors, stimulates binding of mRNA and methionyl-tRNAi to the 40S ribosome. The eIF-3 complex specifically targets and initiates translation of a subset of mRNAs involved in cell proliferation.</text>
</comment>
<comment type="subunit">
    <text evidence="4">Component of the eukaryotic translation initiation factor 3 (eIF-3) complex.</text>
</comment>
<feature type="compositionally biased region" description="Acidic residues" evidence="5">
    <location>
        <begin position="29"/>
        <end position="46"/>
    </location>
</feature>
<evidence type="ECO:0000256" key="2">
    <source>
        <dbReference type="ARBA" id="ARBA00022540"/>
    </source>
</evidence>
<feature type="region of interest" description="Disordered" evidence="5">
    <location>
        <begin position="219"/>
        <end position="247"/>
    </location>
</feature>